<name>A0A091BGI4_9GAMM</name>
<comment type="caution">
    <text evidence="11">The sequence shown here is derived from an EMBL/GenBank/DDBJ whole genome shotgun (WGS) entry which is preliminary data.</text>
</comment>
<dbReference type="Pfam" id="PF01551">
    <property type="entry name" value="Peptidase_M23"/>
    <property type="match status" value="1"/>
</dbReference>
<dbReference type="GO" id="GO:0006508">
    <property type="term" value="P:proteolysis"/>
    <property type="evidence" value="ECO:0007669"/>
    <property type="project" value="UniProtKB-KW"/>
</dbReference>
<dbReference type="GO" id="GO:0046872">
    <property type="term" value="F:metal ion binding"/>
    <property type="evidence" value="ECO:0007669"/>
    <property type="project" value="UniProtKB-KW"/>
</dbReference>
<protein>
    <recommendedName>
        <fullName evidence="13">Peptidase M23 domain-containing protein</fullName>
    </recommendedName>
</protein>
<feature type="domain" description="Opacity-associated protein A LysM-like" evidence="9">
    <location>
        <begin position="74"/>
        <end position="153"/>
    </location>
</feature>
<evidence type="ECO:0000256" key="1">
    <source>
        <dbReference type="ARBA" id="ARBA00001947"/>
    </source>
</evidence>
<evidence type="ECO:0008006" key="13">
    <source>
        <dbReference type="Google" id="ProtNLM"/>
    </source>
</evidence>
<dbReference type="InterPro" id="IPR016047">
    <property type="entry name" value="M23ase_b-sheet_dom"/>
</dbReference>
<dbReference type="InterPro" id="IPR011055">
    <property type="entry name" value="Dup_hybrid_motif"/>
</dbReference>
<dbReference type="FunFam" id="2.70.70.10:FF:000002">
    <property type="entry name" value="Murein DD-endopeptidase MepM"/>
    <property type="match status" value="1"/>
</dbReference>
<accession>A0A091BGI4</accession>
<dbReference type="InterPro" id="IPR007340">
    <property type="entry name" value="LysM_Opacity-associatedA"/>
</dbReference>
<comment type="cofactor">
    <cofactor evidence="1">
        <name>Zn(2+)</name>
        <dbReference type="ChEBI" id="CHEBI:29105"/>
    </cofactor>
</comment>
<dbReference type="CDD" id="cd12797">
    <property type="entry name" value="M23_peptidase"/>
    <property type="match status" value="1"/>
</dbReference>
<dbReference type="STRING" id="1384054.N790_13845"/>
<keyword evidence="5" id="KW-0378">Hydrolase</keyword>
<evidence type="ECO:0000256" key="3">
    <source>
        <dbReference type="ARBA" id="ARBA00022670"/>
    </source>
</evidence>
<gene>
    <name evidence="11" type="ORF">N790_13845</name>
</gene>
<dbReference type="SUPFAM" id="SSF51261">
    <property type="entry name" value="Duplicated hybrid motif"/>
    <property type="match status" value="1"/>
</dbReference>
<dbReference type="GO" id="GO:0042834">
    <property type="term" value="F:peptidoglycan binding"/>
    <property type="evidence" value="ECO:0007669"/>
    <property type="project" value="InterPro"/>
</dbReference>
<evidence type="ECO:0000313" key="11">
    <source>
        <dbReference type="EMBL" id="KFN51838.1"/>
    </source>
</evidence>
<dbReference type="InterPro" id="IPR045834">
    <property type="entry name" value="Csd3_N2"/>
</dbReference>
<keyword evidence="12" id="KW-1185">Reference proteome</keyword>
<dbReference type="RefSeq" id="WP_052385633.1">
    <property type="nucleotide sequence ID" value="NZ_AVCH01000029.1"/>
</dbReference>
<dbReference type="eggNOG" id="COG0739">
    <property type="taxonomic scope" value="Bacteria"/>
</dbReference>
<evidence type="ECO:0000256" key="6">
    <source>
        <dbReference type="ARBA" id="ARBA00022833"/>
    </source>
</evidence>
<keyword evidence="6" id="KW-0862">Zinc</keyword>
<evidence type="ECO:0000256" key="4">
    <source>
        <dbReference type="ARBA" id="ARBA00022723"/>
    </source>
</evidence>
<dbReference type="Proteomes" id="UP000029392">
    <property type="component" value="Unassembled WGS sequence"/>
</dbReference>
<dbReference type="EMBL" id="AVCH01000029">
    <property type="protein sequence ID" value="KFN51838.1"/>
    <property type="molecule type" value="Genomic_DNA"/>
</dbReference>
<dbReference type="Gene3D" id="2.70.70.10">
    <property type="entry name" value="Glucose Permease (Domain IIA)"/>
    <property type="match status" value="1"/>
</dbReference>
<sequence length="434" mass="47502">MPHRDSFSLRRWSHEHWVLASLFASLAILVGTIVPGFASAMRGADAAANRSILPLALPPLQLADARANAASRAWQVVTVQSGQTLGALFEQMGVPATVMHQVLELPSARQALSRLRAGAELAFDLGEAGELRGLRFDRDEAARVEIVAANGDFKEKVIERPLERRVMIASGEIDSSLYAAGEKAGLGPAIINQMANAFSYDIDFTQDLRVGDSFQVVYEEVWRDGERLRSGEVVAASFTNRGKEFTALRYERNGKSEYFDLAGRPLKKGFMRMPIEFARISSRFNPRRKHPVLGTVRAHKGVDYAAVTGTPIMAAGDGRIAFAGWQNGYGRTIVIDHGRGYTTLYGHMSRLGKYKVGQRVQQGSTIGYVGATGLASGPHLHYEFRVNGAHRDPLTVTMPKPDPLTGAELARFRATTAPAMAQLKRVEDVRLAAR</sequence>
<organism evidence="11 12">
    <name type="scientific">Arenimonas malthae CC-JY-1</name>
    <dbReference type="NCBI Taxonomy" id="1384054"/>
    <lineage>
        <taxon>Bacteria</taxon>
        <taxon>Pseudomonadati</taxon>
        <taxon>Pseudomonadota</taxon>
        <taxon>Gammaproteobacteria</taxon>
        <taxon>Lysobacterales</taxon>
        <taxon>Lysobacteraceae</taxon>
        <taxon>Arenimonas</taxon>
    </lineage>
</organism>
<dbReference type="InterPro" id="IPR050570">
    <property type="entry name" value="Cell_wall_metabolism_enzyme"/>
</dbReference>
<dbReference type="PANTHER" id="PTHR21666">
    <property type="entry name" value="PEPTIDASE-RELATED"/>
    <property type="match status" value="1"/>
</dbReference>
<keyword evidence="4" id="KW-0479">Metal-binding</keyword>
<keyword evidence="7" id="KW-0482">Metalloprotease</keyword>
<dbReference type="AlphaFoldDB" id="A0A091BGI4"/>
<keyword evidence="3" id="KW-0645">Protease</keyword>
<dbReference type="PANTHER" id="PTHR21666:SF288">
    <property type="entry name" value="CELL DIVISION PROTEIN YTFB"/>
    <property type="match status" value="1"/>
</dbReference>
<evidence type="ECO:0000256" key="7">
    <source>
        <dbReference type="ARBA" id="ARBA00023049"/>
    </source>
</evidence>
<dbReference type="GO" id="GO:0030313">
    <property type="term" value="C:cell envelope"/>
    <property type="evidence" value="ECO:0007669"/>
    <property type="project" value="UniProtKB-SubCell"/>
</dbReference>
<proteinExistence type="predicted"/>
<feature type="domain" description="Csd3-like second N-terminal" evidence="10">
    <location>
        <begin position="168"/>
        <end position="286"/>
    </location>
</feature>
<dbReference type="Pfam" id="PF04225">
    <property type="entry name" value="LysM_OapA"/>
    <property type="match status" value="1"/>
</dbReference>
<dbReference type="PATRIC" id="fig|1384054.3.peg.510"/>
<dbReference type="Gene3D" id="3.10.450.350">
    <property type="match status" value="2"/>
</dbReference>
<dbReference type="Pfam" id="PF19425">
    <property type="entry name" value="Csd3_N2"/>
    <property type="match status" value="1"/>
</dbReference>
<evidence type="ECO:0000259" key="10">
    <source>
        <dbReference type="Pfam" id="PF19425"/>
    </source>
</evidence>
<feature type="domain" description="M23ase beta-sheet core" evidence="8">
    <location>
        <begin position="298"/>
        <end position="393"/>
    </location>
</feature>
<evidence type="ECO:0000256" key="5">
    <source>
        <dbReference type="ARBA" id="ARBA00022801"/>
    </source>
</evidence>
<evidence type="ECO:0000259" key="9">
    <source>
        <dbReference type="Pfam" id="PF04225"/>
    </source>
</evidence>
<comment type="subcellular location">
    <subcellularLocation>
        <location evidence="2">Cell envelope</location>
    </subcellularLocation>
</comment>
<evidence type="ECO:0000313" key="12">
    <source>
        <dbReference type="Proteomes" id="UP000029392"/>
    </source>
</evidence>
<evidence type="ECO:0000259" key="8">
    <source>
        <dbReference type="Pfam" id="PF01551"/>
    </source>
</evidence>
<dbReference type="GO" id="GO:0004222">
    <property type="term" value="F:metalloendopeptidase activity"/>
    <property type="evidence" value="ECO:0007669"/>
    <property type="project" value="TreeGrafter"/>
</dbReference>
<evidence type="ECO:0000256" key="2">
    <source>
        <dbReference type="ARBA" id="ARBA00004196"/>
    </source>
</evidence>
<reference evidence="11 12" key="1">
    <citation type="submission" date="2013-09" db="EMBL/GenBank/DDBJ databases">
        <title>Genome sequencing of Arenimonas malthae.</title>
        <authorList>
            <person name="Chen F."/>
            <person name="Wang G."/>
        </authorList>
    </citation>
    <scope>NUCLEOTIDE SEQUENCE [LARGE SCALE GENOMIC DNA]</scope>
    <source>
        <strain evidence="11 12">CC-JY-1</strain>
    </source>
</reference>